<reference evidence="1 2" key="2">
    <citation type="submission" date="2017-02" db="EMBL/GenBank/DDBJ databases">
        <title>Draft genome sequence of Streptomyces phaeoluteigriseus type strain DSM41896.</title>
        <authorList>
            <person name="Salih T.S."/>
            <person name="Algora Gallardo L."/>
            <person name="Melo Santos T."/>
            <person name="Filgueira Martinez S."/>
            <person name="Herron P.R."/>
        </authorList>
    </citation>
    <scope>NUCLEOTIDE SEQUENCE [LARGE SCALE GENOMIC DNA]</scope>
    <source>
        <strain evidence="1 2">DSM 41896</strain>
    </source>
</reference>
<dbReference type="PANTHER" id="PTHR36456:SF1">
    <property type="entry name" value="UPF0232 PROTEIN SCO3875"/>
    <property type="match status" value="1"/>
</dbReference>
<protein>
    <recommendedName>
        <fullName evidence="3">DUF721 domain-containing protein</fullName>
    </recommendedName>
</protein>
<name>A0A1V6MHM3_9ACTN</name>
<organism evidence="1 2">
    <name type="scientific">Streptomyces phaeoluteigriseus</name>
    <dbReference type="NCBI Taxonomy" id="114686"/>
    <lineage>
        <taxon>Bacteria</taxon>
        <taxon>Bacillati</taxon>
        <taxon>Actinomycetota</taxon>
        <taxon>Actinomycetes</taxon>
        <taxon>Kitasatosporales</taxon>
        <taxon>Streptomycetaceae</taxon>
        <taxon>Streptomyces</taxon>
        <taxon>Streptomyces aurantiacus group</taxon>
    </lineage>
</organism>
<evidence type="ECO:0000313" key="2">
    <source>
        <dbReference type="Proteomes" id="UP000184286"/>
    </source>
</evidence>
<evidence type="ECO:0000313" key="1">
    <source>
        <dbReference type="EMBL" id="OQD51846.1"/>
    </source>
</evidence>
<sequence length="167" mass="18116">MNATTTSARRQVRRGRTPPAPIGQVLLEMLTERGLCHPVEAAVINRWTAAVGPDIARHMTPAGFDEATATLTLRCDSSAWLTQARLLQDALLKYLNEELGPGSVQQLRLVKGSIPAVPRHAPAPVREAAHALVRRPPSPLPDPTIEAAHLSLAQRMPREPARSPDTL</sequence>
<dbReference type="STRING" id="114686.BM536_037665"/>
<comment type="caution">
    <text evidence="1">The sequence shown here is derived from an EMBL/GenBank/DDBJ whole genome shotgun (WGS) entry which is preliminary data.</text>
</comment>
<accession>A0A1V6MHM3</accession>
<dbReference type="PANTHER" id="PTHR36456">
    <property type="entry name" value="UPF0232 PROTEIN SCO3875"/>
    <property type="match status" value="1"/>
</dbReference>
<dbReference type="EMBL" id="MPOH02000045">
    <property type="protein sequence ID" value="OQD51846.1"/>
    <property type="molecule type" value="Genomic_DNA"/>
</dbReference>
<reference evidence="2" key="1">
    <citation type="submission" date="2016-11" db="EMBL/GenBank/DDBJ databases">
        <authorList>
            <person name="Schniete J.K."/>
            <person name="Salih T."/>
            <person name="Algora Gallardo L."/>
            <person name="Martinez Fernandez S."/>
            <person name="Herron P.R."/>
        </authorList>
    </citation>
    <scope>NUCLEOTIDE SEQUENCE [LARGE SCALE GENOMIC DNA]</scope>
    <source>
        <strain evidence="2">DSM 41896</strain>
    </source>
</reference>
<dbReference type="InterPro" id="IPR007922">
    <property type="entry name" value="DciA-like"/>
</dbReference>
<dbReference type="Pfam" id="PF05258">
    <property type="entry name" value="DciA"/>
    <property type="match status" value="1"/>
</dbReference>
<evidence type="ECO:0008006" key="3">
    <source>
        <dbReference type="Google" id="ProtNLM"/>
    </source>
</evidence>
<proteinExistence type="predicted"/>
<gene>
    <name evidence="1" type="ORF">BM536_037665</name>
</gene>
<dbReference type="AlphaFoldDB" id="A0A1V6MHM3"/>
<dbReference type="Proteomes" id="UP000184286">
    <property type="component" value="Unassembled WGS sequence"/>
</dbReference>